<accession>A0AAD9J7L4</accession>
<proteinExistence type="predicted"/>
<dbReference type="PANTHER" id="PTHR16213">
    <property type="entry name" value="SELENOPROTEIN N"/>
    <property type="match status" value="1"/>
</dbReference>
<dbReference type="AlphaFoldDB" id="A0AAD9J7L4"/>
<feature type="transmembrane region" description="Helical" evidence="3">
    <location>
        <begin position="49"/>
        <end position="70"/>
    </location>
</feature>
<dbReference type="InterPro" id="IPR002048">
    <property type="entry name" value="EF_hand_dom"/>
</dbReference>
<dbReference type="PROSITE" id="PS50222">
    <property type="entry name" value="EF_HAND_2"/>
    <property type="match status" value="1"/>
</dbReference>
<evidence type="ECO:0000256" key="3">
    <source>
        <dbReference type="SAM" id="Phobius"/>
    </source>
</evidence>
<dbReference type="PANTHER" id="PTHR16213:SF78">
    <property type="entry name" value="SELENOPROTEIN N"/>
    <property type="match status" value="1"/>
</dbReference>
<gene>
    <name evidence="5" type="ORF">LSH36_557g01040</name>
</gene>
<dbReference type="PROSITE" id="PS00018">
    <property type="entry name" value="EF_HAND_1"/>
    <property type="match status" value="1"/>
</dbReference>
<dbReference type="SUPFAM" id="SSF47473">
    <property type="entry name" value="EF-hand"/>
    <property type="match status" value="1"/>
</dbReference>
<protein>
    <recommendedName>
        <fullName evidence="4">EF-hand domain-containing protein</fullName>
    </recommendedName>
</protein>
<comment type="caution">
    <text evidence="5">The sequence shown here is derived from an EMBL/GenBank/DDBJ whole genome shotgun (WGS) entry which is preliminary data.</text>
</comment>
<reference evidence="5" key="1">
    <citation type="journal article" date="2023" name="Mol. Biol. Evol.">
        <title>Third-Generation Sequencing Reveals the Adaptive Role of the Epigenome in Three Deep-Sea Polychaetes.</title>
        <authorList>
            <person name="Perez M."/>
            <person name="Aroh O."/>
            <person name="Sun Y."/>
            <person name="Lan Y."/>
            <person name="Juniper S.K."/>
            <person name="Young C.R."/>
            <person name="Angers B."/>
            <person name="Qian P.Y."/>
        </authorList>
    </citation>
    <scope>NUCLEOTIDE SEQUENCE</scope>
    <source>
        <strain evidence="5">P08H-3</strain>
    </source>
</reference>
<name>A0AAD9J7L4_9ANNE</name>
<keyword evidence="3" id="KW-0812">Transmembrane</keyword>
<dbReference type="GO" id="GO:0055074">
    <property type="term" value="P:calcium ion homeostasis"/>
    <property type="evidence" value="ECO:0007669"/>
    <property type="project" value="TreeGrafter"/>
</dbReference>
<evidence type="ECO:0000256" key="2">
    <source>
        <dbReference type="SAM" id="MobiDB-lite"/>
    </source>
</evidence>
<evidence type="ECO:0000313" key="6">
    <source>
        <dbReference type="Proteomes" id="UP001208570"/>
    </source>
</evidence>
<feature type="domain" description="EF-hand" evidence="4">
    <location>
        <begin position="100"/>
        <end position="127"/>
    </location>
</feature>
<dbReference type="GO" id="GO:0005509">
    <property type="term" value="F:calcium ion binding"/>
    <property type="evidence" value="ECO:0007669"/>
    <property type="project" value="InterPro"/>
</dbReference>
<evidence type="ECO:0000313" key="5">
    <source>
        <dbReference type="EMBL" id="KAK2147360.1"/>
    </source>
</evidence>
<feature type="region of interest" description="Disordered" evidence="2">
    <location>
        <begin position="1"/>
        <end position="30"/>
    </location>
</feature>
<dbReference type="InterPro" id="IPR011992">
    <property type="entry name" value="EF-hand-dom_pair"/>
</dbReference>
<keyword evidence="1" id="KW-0106">Calcium</keyword>
<organism evidence="5 6">
    <name type="scientific">Paralvinella palmiformis</name>
    <dbReference type="NCBI Taxonomy" id="53620"/>
    <lineage>
        <taxon>Eukaryota</taxon>
        <taxon>Metazoa</taxon>
        <taxon>Spiralia</taxon>
        <taxon>Lophotrochozoa</taxon>
        <taxon>Annelida</taxon>
        <taxon>Polychaeta</taxon>
        <taxon>Sedentaria</taxon>
        <taxon>Canalipalpata</taxon>
        <taxon>Terebellida</taxon>
        <taxon>Terebelliformia</taxon>
        <taxon>Alvinellidae</taxon>
        <taxon>Paralvinella</taxon>
    </lineage>
</organism>
<dbReference type="EMBL" id="JAODUP010000557">
    <property type="protein sequence ID" value="KAK2147360.1"/>
    <property type="molecule type" value="Genomic_DNA"/>
</dbReference>
<dbReference type="InterPro" id="IPR018247">
    <property type="entry name" value="EF_Hand_1_Ca_BS"/>
</dbReference>
<keyword evidence="6" id="KW-1185">Reference proteome</keyword>
<dbReference type="GO" id="GO:0005789">
    <property type="term" value="C:endoplasmic reticulum membrane"/>
    <property type="evidence" value="ECO:0007669"/>
    <property type="project" value="TreeGrafter"/>
</dbReference>
<evidence type="ECO:0000259" key="4">
    <source>
        <dbReference type="PROSITE" id="PS50222"/>
    </source>
</evidence>
<keyword evidence="3" id="KW-1133">Transmembrane helix</keyword>
<dbReference type="Proteomes" id="UP001208570">
    <property type="component" value="Unassembled WGS sequence"/>
</dbReference>
<keyword evidence="3" id="KW-0472">Membrane</keyword>
<sequence length="505" mass="57279">MPDPGGGTGGIRQRGSSSKKHQKDSATRDIGIQVNVKKNTGRCRSCLTWSLWMVIVVAGVVIAIPSWNILMDRAENLLFRKDFTIGPEMIDDLGIDGVIIFKQHDRDNDGVLSLGEFEPIAHRLLQINDTNEYELPISESDEVITLESFFTPLELTTMSKGKDEELNSGTSGLDSLFGLKYWKQPVKQWKNFAVNHLKPFLPNDPYLLEDVGEAYHLISSQLDARRAPLSSNRYLPPPLVRDQEVMIHRLLSMFHPRPFVFSRFAPQGSVAIVRASSKKYVDIMFRIHAEFQLNQPPFYPFWFTPAQFTGNLIISKDGTKVLSFNLYVPGDKRLNVDMEWLNGPKEQDNMEVDIGYMERMELKATRSSLYVYDGGNNYTNTYISGVEKDATRDIVWEKEITVKQAARDMEVKMYPFKKAAKADQSQPELAAIATQQLKDYRFPVMMMVSLPNGTVVHSVNANEFMDEDMSDLSSLFTLGLEDPSGVAYARFLEEGLTKTKPFLNQ</sequence>
<feature type="compositionally biased region" description="Gly residues" evidence="2">
    <location>
        <begin position="1"/>
        <end position="12"/>
    </location>
</feature>
<evidence type="ECO:0000256" key="1">
    <source>
        <dbReference type="ARBA" id="ARBA00022837"/>
    </source>
</evidence>